<keyword evidence="3" id="KW-1185">Reference proteome</keyword>
<protein>
    <submittedName>
        <fullName evidence="2">Uncharacterized protein</fullName>
    </submittedName>
</protein>
<dbReference type="Proteomes" id="UP000502508">
    <property type="component" value="Chromosome"/>
</dbReference>
<accession>A0A6F8Y532</accession>
<organism evidence="2 3">
    <name type="scientific">Phytohabitans flavus</name>
    <dbReference type="NCBI Taxonomy" id="1076124"/>
    <lineage>
        <taxon>Bacteria</taxon>
        <taxon>Bacillati</taxon>
        <taxon>Actinomycetota</taxon>
        <taxon>Actinomycetes</taxon>
        <taxon>Micromonosporales</taxon>
        <taxon>Micromonosporaceae</taxon>
    </lineage>
</organism>
<dbReference type="AlphaFoldDB" id="A0A6F8Y532"/>
<reference evidence="2 3" key="1">
    <citation type="submission" date="2020-03" db="EMBL/GenBank/DDBJ databases">
        <title>Whole genome shotgun sequence of Phytohabitans flavus NBRC 107702.</title>
        <authorList>
            <person name="Komaki H."/>
            <person name="Tamura T."/>
        </authorList>
    </citation>
    <scope>NUCLEOTIDE SEQUENCE [LARGE SCALE GENOMIC DNA]</scope>
    <source>
        <strain evidence="2 3">NBRC 107702</strain>
    </source>
</reference>
<dbReference type="KEGG" id="pfla:Pflav_076320"/>
<dbReference type="InterPro" id="IPR011990">
    <property type="entry name" value="TPR-like_helical_dom_sf"/>
</dbReference>
<proteinExistence type="predicted"/>
<dbReference type="SUPFAM" id="SSF48452">
    <property type="entry name" value="TPR-like"/>
    <property type="match status" value="1"/>
</dbReference>
<dbReference type="RefSeq" id="WP_173041149.1">
    <property type="nucleotide sequence ID" value="NZ_AP022870.1"/>
</dbReference>
<dbReference type="Gene3D" id="1.25.40.10">
    <property type="entry name" value="Tetratricopeptide repeat domain"/>
    <property type="match status" value="1"/>
</dbReference>
<gene>
    <name evidence="2" type="ORF">Pflav_076320</name>
</gene>
<reference evidence="2 3" key="2">
    <citation type="submission" date="2020-03" db="EMBL/GenBank/DDBJ databases">
        <authorList>
            <person name="Ichikawa N."/>
            <person name="Kimura A."/>
            <person name="Kitahashi Y."/>
            <person name="Uohara A."/>
        </authorList>
    </citation>
    <scope>NUCLEOTIDE SEQUENCE [LARGE SCALE GENOMIC DNA]</scope>
    <source>
        <strain evidence="2 3">NBRC 107702</strain>
    </source>
</reference>
<dbReference type="EMBL" id="AP022870">
    <property type="protein sequence ID" value="BCB81222.1"/>
    <property type="molecule type" value="Genomic_DNA"/>
</dbReference>
<sequence length="416" mass="44749">MALGQAAGSDPDRGYGTTWEAAERPGHVVGWQRTPEPIRRTVGVWGLDANALVTGRSVSASLDGLAEGDGLESSVQRRILLQQVLATLAVGPGHAVDAVREGLAASLPERPAGELDVAEWASVAQDYEHAYYNQSPRALVLDLAADLADLQRDLGAAAEPVRPELSRIAALLTTLMAMSLVNLGQFRSARRWWRTARHAADSSTDTAIRVLVRSHDATHAIYEQRPLRLALHRADEAIAISGRSVHPGTAEALGARAQMLALLGRAGEARDAIEHLNQAFNRLPTAVTSTATILSGWPQRRLWHTTSYVHTHLGDVNEAATAQEQALALIPGTAPRSRAQIQLHAARRLIQAGHITDGTRHAQAILTALPTPQRTALVTGVARQVLDAVPGKERSRPAVKELDELLRPVGQPRIHP</sequence>
<evidence type="ECO:0000313" key="3">
    <source>
        <dbReference type="Proteomes" id="UP000502508"/>
    </source>
</evidence>
<evidence type="ECO:0000313" key="2">
    <source>
        <dbReference type="EMBL" id="BCB81222.1"/>
    </source>
</evidence>
<evidence type="ECO:0000256" key="1">
    <source>
        <dbReference type="SAM" id="MobiDB-lite"/>
    </source>
</evidence>
<feature type="region of interest" description="Disordered" evidence="1">
    <location>
        <begin position="1"/>
        <end position="21"/>
    </location>
</feature>
<name>A0A6F8Y532_9ACTN</name>